<proteinExistence type="predicted"/>
<dbReference type="InParanoid" id="A0A0D0E8D7"/>
<gene>
    <name evidence="1" type="ORF">PAXRUDRAFT_422083</name>
</gene>
<dbReference type="Proteomes" id="UP000054538">
    <property type="component" value="Unassembled WGS sequence"/>
</dbReference>
<evidence type="ECO:0000313" key="1">
    <source>
        <dbReference type="EMBL" id="KIK94860.1"/>
    </source>
</evidence>
<sequence>MLAACCGHVDSVRQVSGSPTLHPTHSCNCRSCVGVVRHCPTSSFQSVGSSKHVGGH</sequence>
<dbReference type="AlphaFoldDB" id="A0A0D0E8D7"/>
<reference evidence="1 2" key="1">
    <citation type="submission" date="2014-04" db="EMBL/GenBank/DDBJ databases">
        <authorList>
            <consortium name="DOE Joint Genome Institute"/>
            <person name="Kuo A."/>
            <person name="Kohler A."/>
            <person name="Jargeat P."/>
            <person name="Nagy L.G."/>
            <person name="Floudas D."/>
            <person name="Copeland A."/>
            <person name="Barry K.W."/>
            <person name="Cichocki N."/>
            <person name="Veneault-Fourrey C."/>
            <person name="LaButti K."/>
            <person name="Lindquist E.A."/>
            <person name="Lipzen A."/>
            <person name="Lundell T."/>
            <person name="Morin E."/>
            <person name="Murat C."/>
            <person name="Sun H."/>
            <person name="Tunlid A."/>
            <person name="Henrissat B."/>
            <person name="Grigoriev I.V."/>
            <person name="Hibbett D.S."/>
            <person name="Martin F."/>
            <person name="Nordberg H.P."/>
            <person name="Cantor M.N."/>
            <person name="Hua S.X."/>
        </authorList>
    </citation>
    <scope>NUCLEOTIDE SEQUENCE [LARGE SCALE GENOMIC DNA]</scope>
    <source>
        <strain evidence="1 2">Ve08.2h10</strain>
    </source>
</reference>
<name>A0A0D0E8D7_9AGAM</name>
<keyword evidence="2" id="KW-1185">Reference proteome</keyword>
<protein>
    <submittedName>
        <fullName evidence="1">Uncharacterized protein</fullName>
    </submittedName>
</protein>
<dbReference type="HOGENOM" id="CLU_3014832_0_0_1"/>
<dbReference type="EMBL" id="KN825080">
    <property type="protein sequence ID" value="KIK94860.1"/>
    <property type="molecule type" value="Genomic_DNA"/>
</dbReference>
<reference evidence="2" key="2">
    <citation type="submission" date="2015-01" db="EMBL/GenBank/DDBJ databases">
        <title>Evolutionary Origins and Diversification of the Mycorrhizal Mutualists.</title>
        <authorList>
            <consortium name="DOE Joint Genome Institute"/>
            <consortium name="Mycorrhizal Genomics Consortium"/>
            <person name="Kohler A."/>
            <person name="Kuo A."/>
            <person name="Nagy L.G."/>
            <person name="Floudas D."/>
            <person name="Copeland A."/>
            <person name="Barry K.W."/>
            <person name="Cichocki N."/>
            <person name="Veneault-Fourrey C."/>
            <person name="LaButti K."/>
            <person name="Lindquist E.A."/>
            <person name="Lipzen A."/>
            <person name="Lundell T."/>
            <person name="Morin E."/>
            <person name="Murat C."/>
            <person name="Riley R."/>
            <person name="Ohm R."/>
            <person name="Sun H."/>
            <person name="Tunlid A."/>
            <person name="Henrissat B."/>
            <person name="Grigoriev I.V."/>
            <person name="Hibbett D.S."/>
            <person name="Martin F."/>
        </authorList>
    </citation>
    <scope>NUCLEOTIDE SEQUENCE [LARGE SCALE GENOMIC DNA]</scope>
    <source>
        <strain evidence="2">Ve08.2h10</strain>
    </source>
</reference>
<organism evidence="1 2">
    <name type="scientific">Paxillus rubicundulus Ve08.2h10</name>
    <dbReference type="NCBI Taxonomy" id="930991"/>
    <lineage>
        <taxon>Eukaryota</taxon>
        <taxon>Fungi</taxon>
        <taxon>Dikarya</taxon>
        <taxon>Basidiomycota</taxon>
        <taxon>Agaricomycotina</taxon>
        <taxon>Agaricomycetes</taxon>
        <taxon>Agaricomycetidae</taxon>
        <taxon>Boletales</taxon>
        <taxon>Paxilineae</taxon>
        <taxon>Paxillaceae</taxon>
        <taxon>Paxillus</taxon>
    </lineage>
</organism>
<evidence type="ECO:0000313" key="2">
    <source>
        <dbReference type="Proteomes" id="UP000054538"/>
    </source>
</evidence>
<accession>A0A0D0E8D7</accession>